<dbReference type="AlphaFoldDB" id="A0A5C3KUA5"/>
<proteinExistence type="predicted"/>
<name>A0A5C3KUA5_COPMA</name>
<dbReference type="Proteomes" id="UP000307440">
    <property type="component" value="Unassembled WGS sequence"/>
</dbReference>
<feature type="compositionally biased region" description="Acidic residues" evidence="1">
    <location>
        <begin position="614"/>
        <end position="624"/>
    </location>
</feature>
<gene>
    <name evidence="2" type="ORF">FA15DRAFT_669932</name>
</gene>
<feature type="region of interest" description="Disordered" evidence="1">
    <location>
        <begin position="437"/>
        <end position="459"/>
    </location>
</feature>
<protein>
    <submittedName>
        <fullName evidence="2">Uncharacterized protein</fullName>
    </submittedName>
</protein>
<accession>A0A5C3KUA5</accession>
<dbReference type="OrthoDB" id="3102968at2759"/>
<evidence type="ECO:0000313" key="3">
    <source>
        <dbReference type="Proteomes" id="UP000307440"/>
    </source>
</evidence>
<feature type="region of interest" description="Disordered" evidence="1">
    <location>
        <begin position="635"/>
        <end position="695"/>
    </location>
</feature>
<sequence length="695" mass="77562">MSATQQPHPALSQRIEHELSFSSTNALISSLCSAGLGNHSLSDGEHHTSANRGSPAEKGQILTLLDAFSTILDISGSKTAVSSRQPVHRQTKLLWLELTVCGTCEPFVPRGASTPISPLNLVVERGPQVPLVEHAHTLNHFLFELSSSVGNEHQALNDLTRYIAASFAESVFERFDSDITSSFLSQLHALPTPSSITDGFPVRRSSSKELDRDLRLLDRFRRNSYLQRLSSLNLVHLPALAANLKDFAATSAPLYNPQTCDEIQRLLLFLLGNDTGYIGQISRFVREVRQGREAMRSNQWNRGMSKRFSRVCTKLTVYAVLLRDLVGSEAFKHHIQRMAKFLKIPAIDNHSIDDSRQGGRLVCAILAGNIVDIYREWIGTLIVHLQKLDTIQREIKYRRDVAAKKGRPRPVIFIRNVISIPREYTQHHAHRTTLQKWTEIVPGDTDTENSNSNRLTEDQTIRMLELTESALPAPLRRSDRETSSEDSQEPTQRNVFHPQLCLAILLSRHMRNYPGSEGSILAGGQACAIGSSSASCAGCSSAIDSLEAASRHTFLLGRSANKETLPLARSCFLPEWIPDSLVVQHILPRIRKRLRDLLDNLVCQESSDESAMSGDDDGDLDVDMGENAVNHVEHVLDEEMEDDEDDPDYEDDDDSEVDSDVDIDSGESEEEEDEDYEIELDDDDDVTLQSNSPQV</sequence>
<evidence type="ECO:0000256" key="1">
    <source>
        <dbReference type="SAM" id="MobiDB-lite"/>
    </source>
</evidence>
<feature type="compositionally biased region" description="Acidic residues" evidence="1">
    <location>
        <begin position="638"/>
        <end position="686"/>
    </location>
</feature>
<feature type="region of interest" description="Disordered" evidence="1">
    <location>
        <begin position="605"/>
        <end position="624"/>
    </location>
</feature>
<dbReference type="EMBL" id="ML210207">
    <property type="protein sequence ID" value="TFK24076.1"/>
    <property type="molecule type" value="Genomic_DNA"/>
</dbReference>
<evidence type="ECO:0000313" key="2">
    <source>
        <dbReference type="EMBL" id="TFK24076.1"/>
    </source>
</evidence>
<keyword evidence="3" id="KW-1185">Reference proteome</keyword>
<organism evidence="2 3">
    <name type="scientific">Coprinopsis marcescibilis</name>
    <name type="common">Agaric fungus</name>
    <name type="synonym">Psathyrella marcescibilis</name>
    <dbReference type="NCBI Taxonomy" id="230819"/>
    <lineage>
        <taxon>Eukaryota</taxon>
        <taxon>Fungi</taxon>
        <taxon>Dikarya</taxon>
        <taxon>Basidiomycota</taxon>
        <taxon>Agaricomycotina</taxon>
        <taxon>Agaricomycetes</taxon>
        <taxon>Agaricomycetidae</taxon>
        <taxon>Agaricales</taxon>
        <taxon>Agaricineae</taxon>
        <taxon>Psathyrellaceae</taxon>
        <taxon>Coprinopsis</taxon>
    </lineage>
</organism>
<feature type="region of interest" description="Disordered" evidence="1">
    <location>
        <begin position="472"/>
        <end position="493"/>
    </location>
</feature>
<reference evidence="2 3" key="1">
    <citation type="journal article" date="2019" name="Nat. Ecol. Evol.">
        <title>Megaphylogeny resolves global patterns of mushroom evolution.</title>
        <authorList>
            <person name="Varga T."/>
            <person name="Krizsan K."/>
            <person name="Foldi C."/>
            <person name="Dima B."/>
            <person name="Sanchez-Garcia M."/>
            <person name="Sanchez-Ramirez S."/>
            <person name="Szollosi G.J."/>
            <person name="Szarkandi J.G."/>
            <person name="Papp V."/>
            <person name="Albert L."/>
            <person name="Andreopoulos W."/>
            <person name="Angelini C."/>
            <person name="Antonin V."/>
            <person name="Barry K.W."/>
            <person name="Bougher N.L."/>
            <person name="Buchanan P."/>
            <person name="Buyck B."/>
            <person name="Bense V."/>
            <person name="Catcheside P."/>
            <person name="Chovatia M."/>
            <person name="Cooper J."/>
            <person name="Damon W."/>
            <person name="Desjardin D."/>
            <person name="Finy P."/>
            <person name="Geml J."/>
            <person name="Haridas S."/>
            <person name="Hughes K."/>
            <person name="Justo A."/>
            <person name="Karasinski D."/>
            <person name="Kautmanova I."/>
            <person name="Kiss B."/>
            <person name="Kocsube S."/>
            <person name="Kotiranta H."/>
            <person name="LaButti K.M."/>
            <person name="Lechner B.E."/>
            <person name="Liimatainen K."/>
            <person name="Lipzen A."/>
            <person name="Lukacs Z."/>
            <person name="Mihaltcheva S."/>
            <person name="Morgado L.N."/>
            <person name="Niskanen T."/>
            <person name="Noordeloos M.E."/>
            <person name="Ohm R.A."/>
            <person name="Ortiz-Santana B."/>
            <person name="Ovrebo C."/>
            <person name="Racz N."/>
            <person name="Riley R."/>
            <person name="Savchenko A."/>
            <person name="Shiryaev A."/>
            <person name="Soop K."/>
            <person name="Spirin V."/>
            <person name="Szebenyi C."/>
            <person name="Tomsovsky M."/>
            <person name="Tulloss R.E."/>
            <person name="Uehling J."/>
            <person name="Grigoriev I.V."/>
            <person name="Vagvolgyi C."/>
            <person name="Papp T."/>
            <person name="Martin F.M."/>
            <person name="Miettinen O."/>
            <person name="Hibbett D.S."/>
            <person name="Nagy L.G."/>
        </authorList>
    </citation>
    <scope>NUCLEOTIDE SEQUENCE [LARGE SCALE GENOMIC DNA]</scope>
    <source>
        <strain evidence="2 3">CBS 121175</strain>
    </source>
</reference>